<evidence type="ECO:0008006" key="3">
    <source>
        <dbReference type="Google" id="ProtNLM"/>
    </source>
</evidence>
<proteinExistence type="predicted"/>
<dbReference type="Proteomes" id="UP001215712">
    <property type="component" value="Unassembled WGS sequence"/>
</dbReference>
<dbReference type="PANTHER" id="PTHR36167">
    <property type="entry name" value="C2H2 FINGER DOMAIN TRANSCRIPTION FACTOR (EUROFUNG)-RELATED"/>
    <property type="match status" value="1"/>
</dbReference>
<comment type="caution">
    <text evidence="1">The sequence shown here is derived from an EMBL/GenBank/DDBJ whole genome shotgun (WGS) entry which is preliminary data.</text>
</comment>
<accession>A0AAD6HW69</accession>
<name>A0AAD6HW69_9EURO</name>
<reference evidence="1" key="1">
    <citation type="journal article" date="2023" name="IMA Fungus">
        <title>Comparative genomic study of the Penicillium genus elucidates a diverse pangenome and 15 lateral gene transfer events.</title>
        <authorList>
            <person name="Petersen C."/>
            <person name="Sorensen T."/>
            <person name="Nielsen M.R."/>
            <person name="Sondergaard T.E."/>
            <person name="Sorensen J.L."/>
            <person name="Fitzpatrick D.A."/>
            <person name="Frisvad J.C."/>
            <person name="Nielsen K.L."/>
        </authorList>
    </citation>
    <scope>NUCLEOTIDE SEQUENCE</scope>
    <source>
        <strain evidence="1">IBT 17514</strain>
    </source>
</reference>
<dbReference type="AlphaFoldDB" id="A0AAD6HW69"/>
<evidence type="ECO:0000313" key="2">
    <source>
        <dbReference type="Proteomes" id="UP001215712"/>
    </source>
</evidence>
<sequence>MSGLEIIGIAASIIQIADLGTKLSVKLFTFYRQIQSVNQSVQSLASDVALTSAILHELGKSLEQDEASKLCSKEAHGIMQVVMKQCAGILHQIQDELHDPDMPGKTRWQKATDKLRNVLNESNVNILKENLEKLKSTMLLLLNVIMCVGQIRK</sequence>
<dbReference type="GO" id="GO:0006355">
    <property type="term" value="P:regulation of DNA-templated transcription"/>
    <property type="evidence" value="ECO:0007669"/>
    <property type="project" value="InterPro"/>
</dbReference>
<protein>
    <recommendedName>
        <fullName evidence="3">Fungal N-terminal domain-containing protein</fullName>
    </recommendedName>
</protein>
<gene>
    <name evidence="1" type="ORF">N7493_000362</name>
</gene>
<reference evidence="1" key="2">
    <citation type="submission" date="2023-01" db="EMBL/GenBank/DDBJ databases">
        <authorList>
            <person name="Petersen C."/>
        </authorList>
    </citation>
    <scope>NUCLEOTIDE SEQUENCE</scope>
    <source>
        <strain evidence="1">IBT 17514</strain>
    </source>
</reference>
<evidence type="ECO:0000313" key="1">
    <source>
        <dbReference type="EMBL" id="KAJ5740490.1"/>
    </source>
</evidence>
<dbReference type="InterPro" id="IPR039327">
    <property type="entry name" value="CON7-like"/>
</dbReference>
<organism evidence="1 2">
    <name type="scientific">Penicillium malachiteum</name>
    <dbReference type="NCBI Taxonomy" id="1324776"/>
    <lineage>
        <taxon>Eukaryota</taxon>
        <taxon>Fungi</taxon>
        <taxon>Dikarya</taxon>
        <taxon>Ascomycota</taxon>
        <taxon>Pezizomycotina</taxon>
        <taxon>Eurotiomycetes</taxon>
        <taxon>Eurotiomycetidae</taxon>
        <taxon>Eurotiales</taxon>
        <taxon>Aspergillaceae</taxon>
        <taxon>Penicillium</taxon>
    </lineage>
</organism>
<keyword evidence="2" id="KW-1185">Reference proteome</keyword>
<dbReference type="PANTHER" id="PTHR36167:SF4">
    <property type="entry name" value="FUNGAL N-TERMINAL DOMAIN-CONTAINING PROTEIN"/>
    <property type="match status" value="1"/>
</dbReference>
<dbReference type="EMBL" id="JAQJAN010000001">
    <property type="protein sequence ID" value="KAJ5740490.1"/>
    <property type="molecule type" value="Genomic_DNA"/>
</dbReference>